<dbReference type="InterPro" id="IPR003599">
    <property type="entry name" value="Ig_sub"/>
</dbReference>
<dbReference type="Pfam" id="PF07679">
    <property type="entry name" value="I-set"/>
    <property type="match status" value="13"/>
</dbReference>
<dbReference type="PROSITE" id="PS50835">
    <property type="entry name" value="IG_LIKE"/>
    <property type="match status" value="10"/>
</dbReference>
<reference evidence="7" key="1">
    <citation type="submission" date="2018-04" db="EMBL/GenBank/DDBJ databases">
        <authorList>
            <person name="Go L.Y."/>
            <person name="Mitchell J.A."/>
        </authorList>
    </citation>
    <scope>NUCLEOTIDE SEQUENCE</scope>
    <source>
        <tissue evidence="7">Whole organism</tissue>
    </source>
</reference>
<feature type="region of interest" description="Disordered" evidence="5">
    <location>
        <begin position="1"/>
        <end position="42"/>
    </location>
</feature>
<keyword evidence="1" id="KW-0732">Signal</keyword>
<dbReference type="InterPro" id="IPR007110">
    <property type="entry name" value="Ig-like_dom"/>
</dbReference>
<feature type="region of interest" description="Disordered" evidence="5">
    <location>
        <begin position="1406"/>
        <end position="1425"/>
    </location>
</feature>
<sequence>MTLTTTGEESPAVSEQIPPMESLSPTPANVLEASHERSHTPLESELVTDELAGSFRYYRRAKSPFELGRKENVLKSSSKAIIDKASVMDISGPSSNVEEDIQNYFRHIYQNLIFDMASIQDITAFNEASNIEIVVVEEGSDESSSDENDDTTEKQEKDEEGEQPEENKNEGDVVTTTDEQPKTPEPNEQEIAAADAEVSEIIESSEQQADDQQVSSVQTAELETTTQEQQQQSWQPAVQEEELIEEIEEEEEEMNPEVIPGLENAVWDKIKDEDWDFEYEPLVTPYASKKSSMTGEPSEMHKMAEWINERKEMRPMNILSRLTDRAAPIGGTVKLTTTVDGNGVRVNWKKDGEYVERSSKLNVSIIPPMFILTISDLDRKDEGEYTAEIIQGKQKMETSAKVTVLNIKKEKKVKPFAIRIRDFYHLRYNCLILEAQISGSPRPEVTWYKDDEQVEMNDRTRTDETEGDEIYWLMFHDPVPSDSGVYRCVAENKSGKCSIEHEVVFTKKIPFIHYAGMGHATPKLLTEEQIKEQEAKEQEFKRKAAERVADELAEIDAILRAEELAKFKRESVTPAPTEGGEEGEGEAKEGEEGEEEEAPKKPPPKKEKPKEEAQPYVEESIAIRLSKEKLKWNALLTSRSIPEGGSTKLQCICSGPGSTFKWTKDGKNVEWSDRLKNTSQMGIGEVIITKAQKKDAGVYTCIAKNARGEIETSCRVTILPPLEKQSILSPPTFPRGIQEKYSILVDELILEVAIRGVPQPSFVWKKDGEPVKEDGRIVFHEEKDNVYQILIHRPVPEDGGKYTVVATNSEGKKEVSHIVNFESKQDKARPTVFGIFHKGSVVKPEDSSLEEIIHPPKPAKKEGEEEEEKKGPKVQKEMGSGGTKATHFGALHHIKWVSQLRDQFVKEGTNVKLQCYLDGPQPTMKWFKNDKPLAWGQTIVNKSRDVHGCCEILKITMADAGEYLCVAKNPYNEIETKCKVTVYRDPKKQGDPTLIKPTFGRVMDHYDIVTGDIIIEVQVRGQPHPVLTWVRDGQKVEPNEKYFFMREPDGVYKLCVHNPSLLDAGYYTVKAKNKAGEVQIKHKVEFLGKERYEHVPLIAHADKHHGVQEETEEVVDAEQAQAPIAPPPVVSAVETTENEEAPAEGEEAPVAKRKDPRRWEKSEPSPGCKRCKAADVLTFESKLRNVTAPEGTVVKLICSVSGNNPKFSWFRNNNKLVFDKQVVNKGKLGISSVEIIGATPKHSGTYKVVCENGPCQIESECQVTIFENMEATVPPTFTRLVKEYYDIRTNDLILEIHCRAVPRPTIKFIKDCLDVSNQEYFPPGKYEISREAEGIYKLAIHAPTRQDSGRYVCEASNKAGKQEISYQLKVKEISEYTYMRGIVTADPKLKKKYDDDEEIVIRSRLPSMTRTQTPAPTPTPAPAPKVEAVADGITEAQLSETPAGEPEENPDENMTPEELEKARVMAATPPEQKDKEFSDHKYALNFIAQLRDQMAIEGGTTRFVCSIDGWRPTLTWYKNNQKIEFGGNVKNTSKDTIGSIQLQGCKVSDSGVYKCIAANKYGQISTWARLRVISKGTEELGVAPQFARVRDYYDIPTNQIIVEARILGTAPLEILWYKDCRDIHNDDKYLFGREPGGVHKLYISNPVRRDTGTYMIQVKNAYGYEQVKHEVRFWDKEEYLYVPGINHADPKDKRKHMDTVKLVKKEPEQPEEPRQVEHKSRPEIMALEPPTKEVIEERAKEDQKLRKARILQPDPIEFITRLRNQMLVKGSTIHLSCCISENNRLDAAWFKDDEPLELTPRVKATLNKESAVATLVIKDATLEDSGIYKCAFKTKRGPIEGQCKVEIFALEESSPEDVPPTFITQIKDYYRPITNDLVLECKIRANPRPRCRWQRDGLFVDHSDKYEPYFMEDGTVMLVVNNPKMIDSGRYLLVVENRVKRVEVWHEVHFEPKYEEKKRIKYDDVIIENEVHPRVYPKPKEPTPPPPVEETPAEEEEAEKEPEEEDWGVKKESSPEDVPPTFITQIKDYYRPITNDLVLECKIRANPRPRCRWQRDGLFVDHSDKYEPYFMEDGTVMLVVNNPKMIDSGRYLLVVENRVKRVEVWHEVHFEPKYEEKKRIKYDDVIIENEVHPRVYPKPKEPTPPPPVEETPAEEEEAEKEPEEEDWGVKSDTEEEQAEEEE</sequence>
<feature type="compositionally biased region" description="Basic and acidic residues" evidence="5">
    <location>
        <begin position="846"/>
        <end position="876"/>
    </location>
</feature>
<evidence type="ECO:0000313" key="7">
    <source>
        <dbReference type="EMBL" id="SSX07042.1"/>
    </source>
</evidence>
<feature type="domain" description="Ig-like" evidence="6">
    <location>
        <begin position="426"/>
        <end position="506"/>
    </location>
</feature>
<feature type="compositionally biased region" description="Acidic residues" evidence="5">
    <location>
        <begin position="1136"/>
        <end position="1147"/>
    </location>
</feature>
<dbReference type="InterPro" id="IPR013098">
    <property type="entry name" value="Ig_I-set"/>
</dbReference>
<dbReference type="VEuPathDB" id="VectorBase:CSON014485"/>
<feature type="compositionally biased region" description="Acidic residues" evidence="5">
    <location>
        <begin position="1991"/>
        <end position="2006"/>
    </location>
</feature>
<dbReference type="CDD" id="cd00096">
    <property type="entry name" value="Ig"/>
    <property type="match status" value="6"/>
</dbReference>
<feature type="domain" description="Ig-like" evidence="6">
    <location>
        <begin position="1753"/>
        <end position="1830"/>
    </location>
</feature>
<feature type="region of interest" description="Disordered" evidence="5">
    <location>
        <begin position="569"/>
        <end position="615"/>
    </location>
</feature>
<feature type="region of interest" description="Disordered" evidence="5">
    <location>
        <begin position="202"/>
        <end position="240"/>
    </location>
</feature>
<dbReference type="SMART" id="SM00408">
    <property type="entry name" value="IGc2"/>
    <property type="match status" value="11"/>
</dbReference>
<feature type="domain" description="Ig-like" evidence="6">
    <location>
        <begin position="1860"/>
        <end position="1943"/>
    </location>
</feature>
<keyword evidence="3" id="KW-1015">Disulfide bond</keyword>
<evidence type="ECO:0000313" key="8">
    <source>
        <dbReference type="EMBL" id="SSX27385.1"/>
    </source>
</evidence>
<feature type="domain" description="Ig-like" evidence="6">
    <location>
        <begin position="1470"/>
        <end position="1574"/>
    </location>
</feature>
<feature type="domain" description="Ig-like" evidence="6">
    <location>
        <begin position="315"/>
        <end position="403"/>
    </location>
</feature>
<feature type="domain" description="Ig-like" evidence="6">
    <location>
        <begin position="2020"/>
        <end position="2103"/>
    </location>
</feature>
<feature type="compositionally biased region" description="Acidic residues" evidence="5">
    <location>
        <begin position="2151"/>
        <end position="2166"/>
    </location>
</feature>
<feature type="domain" description="Ig-like" evidence="6">
    <location>
        <begin position="872"/>
        <end position="981"/>
    </location>
</feature>
<feature type="region of interest" description="Disordered" evidence="5">
    <location>
        <begin position="846"/>
        <end position="882"/>
    </location>
</feature>
<evidence type="ECO:0000259" key="6">
    <source>
        <dbReference type="PROSITE" id="PS50835"/>
    </source>
</evidence>
<evidence type="ECO:0000256" key="3">
    <source>
        <dbReference type="ARBA" id="ARBA00023157"/>
    </source>
</evidence>
<dbReference type="InterPro" id="IPR013783">
    <property type="entry name" value="Ig-like_fold"/>
</dbReference>
<name>A0A336MAS9_CULSO</name>
<feature type="region of interest" description="Disordered" evidence="5">
    <location>
        <begin position="1134"/>
        <end position="1165"/>
    </location>
</feature>
<evidence type="ECO:0000256" key="1">
    <source>
        <dbReference type="ARBA" id="ARBA00022729"/>
    </source>
</evidence>
<feature type="compositionally biased region" description="Basic and acidic residues" evidence="5">
    <location>
        <begin position="1149"/>
        <end position="1163"/>
    </location>
</feature>
<dbReference type="GO" id="GO:0043005">
    <property type="term" value="C:neuron projection"/>
    <property type="evidence" value="ECO:0007669"/>
    <property type="project" value="TreeGrafter"/>
</dbReference>
<dbReference type="OMA" id="VPDILWF"/>
<evidence type="ECO:0000256" key="2">
    <source>
        <dbReference type="ARBA" id="ARBA00022737"/>
    </source>
</evidence>
<protein>
    <submittedName>
        <fullName evidence="8">CSON014485 protein</fullName>
    </submittedName>
</protein>
<feature type="compositionally biased region" description="Low complexity" evidence="5">
    <location>
        <begin position="202"/>
        <end position="238"/>
    </location>
</feature>
<dbReference type="EMBL" id="UFQT01000822">
    <property type="protein sequence ID" value="SSX27385.1"/>
    <property type="molecule type" value="Genomic_DNA"/>
</dbReference>
<dbReference type="FunFam" id="2.60.40.10:FF:000107">
    <property type="entry name" value="Myosin, light chain kinase a"/>
    <property type="match status" value="1"/>
</dbReference>
<evidence type="ECO:0000256" key="4">
    <source>
        <dbReference type="ARBA" id="ARBA00023319"/>
    </source>
</evidence>
<dbReference type="SUPFAM" id="SSF48726">
    <property type="entry name" value="Immunoglobulin"/>
    <property type="match status" value="13"/>
</dbReference>
<proteinExistence type="predicted"/>
<feature type="compositionally biased region" description="Basic and acidic residues" evidence="5">
    <location>
        <begin position="33"/>
        <end position="42"/>
    </location>
</feature>
<evidence type="ECO:0000256" key="5">
    <source>
        <dbReference type="SAM" id="MobiDB-lite"/>
    </source>
</evidence>
<dbReference type="InterPro" id="IPR003598">
    <property type="entry name" value="Ig_sub2"/>
</dbReference>
<dbReference type="PANTHER" id="PTHR12231">
    <property type="entry name" value="CTX-RELATED TYPE I TRANSMEMBRANE PROTEIN"/>
    <property type="match status" value="1"/>
</dbReference>
<feature type="region of interest" description="Disordered" evidence="5">
    <location>
        <begin position="137"/>
        <end position="188"/>
    </location>
</feature>
<dbReference type="FunFam" id="2.60.40.10:FF:000032">
    <property type="entry name" value="palladin isoform X1"/>
    <property type="match status" value="2"/>
</dbReference>
<dbReference type="EMBL" id="UFQS01000822">
    <property type="protein sequence ID" value="SSX07042.1"/>
    <property type="molecule type" value="Genomic_DNA"/>
</dbReference>
<feature type="compositionally biased region" description="Basic and acidic residues" evidence="5">
    <location>
        <begin position="598"/>
        <end position="613"/>
    </location>
</feature>
<dbReference type="InterPro" id="IPR051170">
    <property type="entry name" value="Neural/epithelial_adhesion"/>
</dbReference>
<dbReference type="SMART" id="SM00409">
    <property type="entry name" value="IG"/>
    <property type="match status" value="12"/>
</dbReference>
<dbReference type="Gene3D" id="2.60.40.10">
    <property type="entry name" value="Immunoglobulins"/>
    <property type="match status" value="13"/>
</dbReference>
<feature type="domain" description="Ig-like" evidence="6">
    <location>
        <begin position="1174"/>
        <end position="1264"/>
    </location>
</feature>
<dbReference type="InterPro" id="IPR036179">
    <property type="entry name" value="Ig-like_dom_sf"/>
</dbReference>
<accession>A0A336MAS9</accession>
<keyword evidence="2" id="KW-0677">Repeat</keyword>
<feature type="compositionally biased region" description="Acidic residues" evidence="5">
    <location>
        <begin position="138"/>
        <end position="150"/>
    </location>
</feature>
<organism evidence="8">
    <name type="scientific">Culicoides sonorensis</name>
    <name type="common">Biting midge</name>
    <dbReference type="NCBI Taxonomy" id="179676"/>
    <lineage>
        <taxon>Eukaryota</taxon>
        <taxon>Metazoa</taxon>
        <taxon>Ecdysozoa</taxon>
        <taxon>Arthropoda</taxon>
        <taxon>Hexapoda</taxon>
        <taxon>Insecta</taxon>
        <taxon>Pterygota</taxon>
        <taxon>Neoptera</taxon>
        <taxon>Endopterygota</taxon>
        <taxon>Diptera</taxon>
        <taxon>Nematocera</taxon>
        <taxon>Chironomoidea</taxon>
        <taxon>Ceratopogonidae</taxon>
        <taxon>Ceratopogoninae</taxon>
        <taxon>Culicoides</taxon>
        <taxon>Monoculicoides</taxon>
    </lineage>
</organism>
<feature type="compositionally biased region" description="Acidic residues" evidence="5">
    <location>
        <begin position="2173"/>
        <end position="2182"/>
    </location>
</feature>
<feature type="region of interest" description="Disordered" evidence="5">
    <location>
        <begin position="2131"/>
        <end position="2182"/>
    </location>
</feature>
<gene>
    <name evidence="8" type="primary">CSON014485</name>
</gene>
<dbReference type="PANTHER" id="PTHR12231:SF253">
    <property type="entry name" value="DPR-INTERACTING PROTEIN ETA, ISOFORM B-RELATED"/>
    <property type="match status" value="1"/>
</dbReference>
<reference evidence="8" key="2">
    <citation type="submission" date="2018-07" db="EMBL/GenBank/DDBJ databases">
        <authorList>
            <person name="Quirk P.G."/>
            <person name="Krulwich T.A."/>
        </authorList>
    </citation>
    <scope>NUCLEOTIDE SEQUENCE</scope>
</reference>
<feature type="domain" description="Ig-like" evidence="6">
    <location>
        <begin position="615"/>
        <end position="717"/>
    </location>
</feature>
<feature type="region of interest" description="Disordered" evidence="5">
    <location>
        <begin position="1973"/>
        <end position="2018"/>
    </location>
</feature>
<keyword evidence="4" id="KW-0393">Immunoglobulin domain</keyword>
<feature type="compositionally biased region" description="Basic and acidic residues" evidence="5">
    <location>
        <begin position="2131"/>
        <end position="2141"/>
    </location>
</feature>
<feature type="domain" description="Ig-like" evidence="6">
    <location>
        <begin position="720"/>
        <end position="816"/>
    </location>
</feature>